<dbReference type="Gene3D" id="2.20.25.80">
    <property type="entry name" value="WRKY domain"/>
    <property type="match status" value="1"/>
</dbReference>
<dbReference type="GO" id="GO:0043565">
    <property type="term" value="F:sequence-specific DNA binding"/>
    <property type="evidence" value="ECO:0007669"/>
    <property type="project" value="InterPro"/>
</dbReference>
<dbReference type="FunFam" id="2.20.25.80:FF:000004">
    <property type="entry name" value="WRKY transcription factor 65"/>
    <property type="match status" value="1"/>
</dbReference>
<comment type="subcellular location">
    <subcellularLocation>
        <location evidence="1">Nucleus</location>
    </subcellularLocation>
</comment>
<evidence type="ECO:0000256" key="6">
    <source>
        <dbReference type="SAM" id="MobiDB-lite"/>
    </source>
</evidence>
<keyword evidence="3" id="KW-0238">DNA-binding</keyword>
<comment type="caution">
    <text evidence="8">The sequence shown here is derived from an EMBL/GenBank/DDBJ whole genome shotgun (WGS) entry which is preliminary data.</text>
</comment>
<keyword evidence="5" id="KW-0539">Nucleus</keyword>
<feature type="region of interest" description="Disordered" evidence="6">
    <location>
        <begin position="162"/>
        <end position="185"/>
    </location>
</feature>
<evidence type="ECO:0000256" key="1">
    <source>
        <dbReference type="ARBA" id="ARBA00004123"/>
    </source>
</evidence>
<dbReference type="Pfam" id="PF10533">
    <property type="entry name" value="Plant_zn_clust"/>
    <property type="match status" value="1"/>
</dbReference>
<organism evidence="8">
    <name type="scientific">Solanum chilense</name>
    <name type="common">Tomato</name>
    <name type="synonym">Lycopersicon chilense</name>
    <dbReference type="NCBI Taxonomy" id="4083"/>
    <lineage>
        <taxon>Eukaryota</taxon>
        <taxon>Viridiplantae</taxon>
        <taxon>Streptophyta</taxon>
        <taxon>Embryophyta</taxon>
        <taxon>Tracheophyta</taxon>
        <taxon>Spermatophyta</taxon>
        <taxon>Magnoliopsida</taxon>
        <taxon>eudicotyledons</taxon>
        <taxon>Gunneridae</taxon>
        <taxon>Pentapetalae</taxon>
        <taxon>asterids</taxon>
        <taxon>lamiids</taxon>
        <taxon>Solanales</taxon>
        <taxon>Solanaceae</taxon>
        <taxon>Solanoideae</taxon>
        <taxon>Solaneae</taxon>
        <taxon>Solanum</taxon>
        <taxon>Solanum subgen. Lycopersicon</taxon>
    </lineage>
</organism>
<dbReference type="PROSITE" id="PS50811">
    <property type="entry name" value="WRKY"/>
    <property type="match status" value="1"/>
</dbReference>
<dbReference type="InterPro" id="IPR018872">
    <property type="entry name" value="Zn-cluster-dom"/>
</dbReference>
<protein>
    <recommendedName>
        <fullName evidence="7">WRKY domain-containing protein</fullName>
    </recommendedName>
</protein>
<dbReference type="GO" id="GO:0005634">
    <property type="term" value="C:nucleus"/>
    <property type="evidence" value="ECO:0007669"/>
    <property type="project" value="UniProtKB-SubCell"/>
</dbReference>
<keyword evidence="2" id="KW-0805">Transcription regulation</keyword>
<evidence type="ECO:0000256" key="3">
    <source>
        <dbReference type="ARBA" id="ARBA00023125"/>
    </source>
</evidence>
<sequence>MAVDLLNYSNLNEQLALQEAASAGLKSMDNLIRFVSFQQQQNQTVQPDCREITDYTVSNFRKVITILNRTGHARFRRSPVQVTDDSSTALTLSPLTNPVEETAPAVKVPVEKYQSKALTLDFTKRKVGKSIGCEAVPVASSTTSSSFMSTITGEGSVSNGKVFSSMSLPPRPPVSSGKPPIAGKRCRDHELSDEFSGRTSSSGKCQCKKRKSRVKKVIRVPAISSKTADIPADEYSWRKYGQKPIKGSPYPRGYYRCSSVRGCPARKHVERATDDPGMLVVTYGGEHRHVQATISGNVTGAGAGSSGERMMAFELTGQKNGERLGLEI</sequence>
<evidence type="ECO:0000256" key="2">
    <source>
        <dbReference type="ARBA" id="ARBA00023015"/>
    </source>
</evidence>
<dbReference type="InterPro" id="IPR036576">
    <property type="entry name" value="WRKY_dom_sf"/>
</dbReference>
<evidence type="ECO:0000256" key="4">
    <source>
        <dbReference type="ARBA" id="ARBA00023163"/>
    </source>
</evidence>
<gene>
    <name evidence="8" type="ORF">EJD97_003355</name>
</gene>
<proteinExistence type="predicted"/>
<dbReference type="PANTHER" id="PTHR31282">
    <property type="entry name" value="WRKY TRANSCRIPTION FACTOR 21-RELATED"/>
    <property type="match status" value="1"/>
</dbReference>
<dbReference type="AlphaFoldDB" id="A0A6N2BUH6"/>
<dbReference type="EMBL" id="RXGB01001451">
    <property type="protein sequence ID" value="TMW98876.1"/>
    <property type="molecule type" value="Genomic_DNA"/>
</dbReference>
<name>A0A6N2BUH6_SOLCI</name>
<accession>A0A6N2BUH6</accession>
<evidence type="ECO:0000313" key="8">
    <source>
        <dbReference type="EMBL" id="TMW98876.1"/>
    </source>
</evidence>
<dbReference type="GO" id="GO:0005516">
    <property type="term" value="F:calmodulin binding"/>
    <property type="evidence" value="ECO:0007669"/>
    <property type="project" value="UniProtKB-ARBA"/>
</dbReference>
<feature type="domain" description="WRKY" evidence="7">
    <location>
        <begin position="226"/>
        <end position="289"/>
    </location>
</feature>
<dbReference type="SMART" id="SM00774">
    <property type="entry name" value="WRKY"/>
    <property type="match status" value="1"/>
</dbReference>
<dbReference type="SUPFAM" id="SSF118290">
    <property type="entry name" value="WRKY DNA-binding domain"/>
    <property type="match status" value="1"/>
</dbReference>
<dbReference type="Pfam" id="PF03106">
    <property type="entry name" value="WRKY"/>
    <property type="match status" value="1"/>
</dbReference>
<reference evidence="8" key="1">
    <citation type="submission" date="2019-05" db="EMBL/GenBank/DDBJ databases">
        <title>The de novo reference genome and transcriptome assemblies of the wild tomato species Solanum chilense.</title>
        <authorList>
            <person name="Stam R."/>
            <person name="Nosenko T."/>
            <person name="Hoerger A.C."/>
            <person name="Stephan W."/>
            <person name="Seidel M.A."/>
            <person name="Kuhn J.M.M."/>
            <person name="Haberer G."/>
            <person name="Tellier A."/>
        </authorList>
    </citation>
    <scope>NUCLEOTIDE SEQUENCE</scope>
    <source>
        <tissue evidence="8">Mature leaves</tissue>
    </source>
</reference>
<keyword evidence="4" id="KW-0804">Transcription</keyword>
<evidence type="ECO:0000256" key="5">
    <source>
        <dbReference type="ARBA" id="ARBA00023242"/>
    </source>
</evidence>
<evidence type="ECO:0000259" key="7">
    <source>
        <dbReference type="PROSITE" id="PS50811"/>
    </source>
</evidence>
<dbReference type="InterPro" id="IPR044810">
    <property type="entry name" value="WRKY_plant"/>
</dbReference>
<dbReference type="GO" id="GO:0003700">
    <property type="term" value="F:DNA-binding transcription factor activity"/>
    <property type="evidence" value="ECO:0007669"/>
    <property type="project" value="InterPro"/>
</dbReference>
<dbReference type="InterPro" id="IPR003657">
    <property type="entry name" value="WRKY_dom"/>
</dbReference>